<proteinExistence type="predicted"/>
<evidence type="ECO:0000256" key="2">
    <source>
        <dbReference type="ARBA" id="ARBA00023125"/>
    </source>
</evidence>
<sequence>MTRYVARPVCTLPDMGKLDTKSSQPPYLQIAEDLTDSIRNGALRPGDQLPTYSALATEYGVAVGTVRSALEVLRDRSVIVTRHGTGSFVHEDLDPASLPPVVDRQVAVQAGDLTEVLRLLREISDRLTALENRLSDG</sequence>
<dbReference type="EMBL" id="BAAAGS010000022">
    <property type="protein sequence ID" value="GAA0533709.1"/>
    <property type="molecule type" value="Genomic_DNA"/>
</dbReference>
<evidence type="ECO:0000256" key="1">
    <source>
        <dbReference type="ARBA" id="ARBA00023015"/>
    </source>
</evidence>
<dbReference type="Proteomes" id="UP001500729">
    <property type="component" value="Unassembled WGS sequence"/>
</dbReference>
<dbReference type="InterPro" id="IPR036390">
    <property type="entry name" value="WH_DNA-bd_sf"/>
</dbReference>
<keyword evidence="1" id="KW-0805">Transcription regulation</keyword>
<gene>
    <name evidence="5" type="ORF">GCM10009533_36060</name>
</gene>
<dbReference type="SMART" id="SM00345">
    <property type="entry name" value="HTH_GNTR"/>
    <property type="match status" value="1"/>
</dbReference>
<evidence type="ECO:0000259" key="4">
    <source>
        <dbReference type="PROSITE" id="PS50949"/>
    </source>
</evidence>
<dbReference type="Gene3D" id="1.10.10.10">
    <property type="entry name" value="Winged helix-like DNA-binding domain superfamily/Winged helix DNA-binding domain"/>
    <property type="match status" value="1"/>
</dbReference>
<comment type="caution">
    <text evidence="5">The sequence shown here is derived from an EMBL/GenBank/DDBJ whole genome shotgun (WGS) entry which is preliminary data.</text>
</comment>
<keyword evidence="2" id="KW-0238">DNA-binding</keyword>
<dbReference type="InterPro" id="IPR050679">
    <property type="entry name" value="Bact_HTH_transcr_reg"/>
</dbReference>
<dbReference type="PANTHER" id="PTHR44846">
    <property type="entry name" value="MANNOSYL-D-GLYCERATE TRANSPORT/METABOLISM SYSTEM REPRESSOR MNGR-RELATED"/>
    <property type="match status" value="1"/>
</dbReference>
<organism evidence="5 6">
    <name type="scientific">Saccharopolyspora erythraea</name>
    <name type="common">Streptomyces erythraeus</name>
    <dbReference type="NCBI Taxonomy" id="1836"/>
    <lineage>
        <taxon>Bacteria</taxon>
        <taxon>Bacillati</taxon>
        <taxon>Actinomycetota</taxon>
        <taxon>Actinomycetes</taxon>
        <taxon>Pseudonocardiales</taxon>
        <taxon>Pseudonocardiaceae</taxon>
        <taxon>Saccharopolyspora</taxon>
    </lineage>
</organism>
<reference evidence="5 6" key="1">
    <citation type="journal article" date="2019" name="Int. J. Syst. Evol. Microbiol.">
        <title>The Global Catalogue of Microorganisms (GCM) 10K type strain sequencing project: providing services to taxonomists for standard genome sequencing and annotation.</title>
        <authorList>
            <consortium name="The Broad Institute Genomics Platform"/>
            <consortium name="The Broad Institute Genome Sequencing Center for Infectious Disease"/>
            <person name="Wu L."/>
            <person name="Ma J."/>
        </authorList>
    </citation>
    <scope>NUCLEOTIDE SEQUENCE [LARGE SCALE GENOMIC DNA]</scope>
    <source>
        <strain evidence="5 6">JCM 10303</strain>
    </source>
</reference>
<dbReference type="PANTHER" id="PTHR44846:SF17">
    <property type="entry name" value="GNTR-FAMILY TRANSCRIPTIONAL REGULATOR"/>
    <property type="match status" value="1"/>
</dbReference>
<dbReference type="InterPro" id="IPR036388">
    <property type="entry name" value="WH-like_DNA-bd_sf"/>
</dbReference>
<name>A0ABN1D3Z1_SACER</name>
<evidence type="ECO:0000256" key="3">
    <source>
        <dbReference type="ARBA" id="ARBA00023163"/>
    </source>
</evidence>
<dbReference type="PROSITE" id="PS50949">
    <property type="entry name" value="HTH_GNTR"/>
    <property type="match status" value="1"/>
</dbReference>
<feature type="domain" description="HTH gntR-type" evidence="4">
    <location>
        <begin position="24"/>
        <end position="92"/>
    </location>
</feature>
<dbReference type="InterPro" id="IPR000524">
    <property type="entry name" value="Tscrpt_reg_HTH_GntR"/>
</dbReference>
<keyword evidence="3" id="KW-0804">Transcription</keyword>
<dbReference type="SUPFAM" id="SSF46785">
    <property type="entry name" value="Winged helix' DNA-binding domain"/>
    <property type="match status" value="1"/>
</dbReference>
<keyword evidence="6" id="KW-1185">Reference proteome</keyword>
<accession>A0ABN1D3Z1</accession>
<dbReference type="Pfam" id="PF00392">
    <property type="entry name" value="GntR"/>
    <property type="match status" value="1"/>
</dbReference>
<evidence type="ECO:0000313" key="5">
    <source>
        <dbReference type="EMBL" id="GAA0533709.1"/>
    </source>
</evidence>
<protein>
    <recommendedName>
        <fullName evidence="4">HTH gntR-type domain-containing protein</fullName>
    </recommendedName>
</protein>
<dbReference type="CDD" id="cd07377">
    <property type="entry name" value="WHTH_GntR"/>
    <property type="match status" value="1"/>
</dbReference>
<evidence type="ECO:0000313" key="6">
    <source>
        <dbReference type="Proteomes" id="UP001500729"/>
    </source>
</evidence>